<evidence type="ECO:0000313" key="2">
    <source>
        <dbReference type="Proteomes" id="UP000814140"/>
    </source>
</evidence>
<evidence type="ECO:0000313" key="1">
    <source>
        <dbReference type="EMBL" id="KAI0060748.1"/>
    </source>
</evidence>
<proteinExistence type="predicted"/>
<organism evidence="1 2">
    <name type="scientific">Artomyces pyxidatus</name>
    <dbReference type="NCBI Taxonomy" id="48021"/>
    <lineage>
        <taxon>Eukaryota</taxon>
        <taxon>Fungi</taxon>
        <taxon>Dikarya</taxon>
        <taxon>Basidiomycota</taxon>
        <taxon>Agaricomycotina</taxon>
        <taxon>Agaricomycetes</taxon>
        <taxon>Russulales</taxon>
        <taxon>Auriscalpiaceae</taxon>
        <taxon>Artomyces</taxon>
    </lineage>
</organism>
<keyword evidence="2" id="KW-1185">Reference proteome</keyword>
<protein>
    <submittedName>
        <fullName evidence="1">D-aspartate oxidase</fullName>
    </submittedName>
</protein>
<gene>
    <name evidence="1" type="ORF">BV25DRAFT_928800</name>
</gene>
<dbReference type="Proteomes" id="UP000814140">
    <property type="component" value="Unassembled WGS sequence"/>
</dbReference>
<comment type="caution">
    <text evidence="1">The sequence shown here is derived from an EMBL/GenBank/DDBJ whole genome shotgun (WGS) entry which is preliminary data.</text>
</comment>
<dbReference type="EMBL" id="MU277217">
    <property type="protein sequence ID" value="KAI0060748.1"/>
    <property type="molecule type" value="Genomic_DNA"/>
</dbReference>
<reference evidence="1" key="1">
    <citation type="submission" date="2021-03" db="EMBL/GenBank/DDBJ databases">
        <authorList>
            <consortium name="DOE Joint Genome Institute"/>
            <person name="Ahrendt S."/>
            <person name="Looney B.P."/>
            <person name="Miyauchi S."/>
            <person name="Morin E."/>
            <person name="Drula E."/>
            <person name="Courty P.E."/>
            <person name="Chicoki N."/>
            <person name="Fauchery L."/>
            <person name="Kohler A."/>
            <person name="Kuo A."/>
            <person name="Labutti K."/>
            <person name="Pangilinan J."/>
            <person name="Lipzen A."/>
            <person name="Riley R."/>
            <person name="Andreopoulos W."/>
            <person name="He G."/>
            <person name="Johnson J."/>
            <person name="Barry K.W."/>
            <person name="Grigoriev I.V."/>
            <person name="Nagy L."/>
            <person name="Hibbett D."/>
            <person name="Henrissat B."/>
            <person name="Matheny P.B."/>
            <person name="Labbe J."/>
            <person name="Martin F."/>
        </authorList>
    </citation>
    <scope>NUCLEOTIDE SEQUENCE</scope>
    <source>
        <strain evidence="1">HHB10654</strain>
    </source>
</reference>
<sequence length="373" mass="40232">MSPTQDKTVVVLGAGVVGLTTALKIQEKGGYQVTILAETFPTDPKTIKYTSQWAGAHHVMAAAADDFRQQKIEKETFDVMWKLSTPGGEAEGCFLRVPQTEYYLVKQAQPDLLSFYPDFQHLPTENFKDIPGVLSSVSLTTVNINTPVYLPYLLSRFLSRGGSIVRASVQHLDQVLEGGVQVFTGSRNGGQVDAVVVCAGLGARTLGGVEDKAMHPVRGQTVLLHAPWVTFGRSLVGETGSQTYIIPRRGGNVIVGGTRLVDDWYPAPRPETTIDILQRGLALCPELAPPSVRAERTPTIDDLKPLIVEEGCGLRPGRKGGIRLESERVAVPGAHGRKVPVVHNYGHGGYGFQASWGSASIALELLEKELATA</sequence>
<accession>A0ACB8SW78</accession>
<name>A0ACB8SW78_9AGAM</name>
<reference evidence="1" key="2">
    <citation type="journal article" date="2022" name="New Phytol.">
        <title>Evolutionary transition to the ectomycorrhizal habit in the genomes of a hyperdiverse lineage of mushroom-forming fungi.</title>
        <authorList>
            <person name="Looney B."/>
            <person name="Miyauchi S."/>
            <person name="Morin E."/>
            <person name="Drula E."/>
            <person name="Courty P.E."/>
            <person name="Kohler A."/>
            <person name="Kuo A."/>
            <person name="LaButti K."/>
            <person name="Pangilinan J."/>
            <person name="Lipzen A."/>
            <person name="Riley R."/>
            <person name="Andreopoulos W."/>
            <person name="He G."/>
            <person name="Johnson J."/>
            <person name="Nolan M."/>
            <person name="Tritt A."/>
            <person name="Barry K.W."/>
            <person name="Grigoriev I.V."/>
            <person name="Nagy L.G."/>
            <person name="Hibbett D."/>
            <person name="Henrissat B."/>
            <person name="Matheny P.B."/>
            <person name="Labbe J."/>
            <person name="Martin F.M."/>
        </authorList>
    </citation>
    <scope>NUCLEOTIDE SEQUENCE</scope>
    <source>
        <strain evidence="1">HHB10654</strain>
    </source>
</reference>